<dbReference type="Pfam" id="PF00484">
    <property type="entry name" value="Pro_CA"/>
    <property type="match status" value="1"/>
</dbReference>
<feature type="binding site" evidence="4">
    <location>
        <position position="90"/>
    </location>
    <ligand>
        <name>Zn(2+)</name>
        <dbReference type="ChEBI" id="CHEBI:29105"/>
    </ligand>
</feature>
<evidence type="ECO:0000256" key="4">
    <source>
        <dbReference type="PIRSR" id="PIRSR601765-1"/>
    </source>
</evidence>
<comment type="catalytic activity">
    <reaction evidence="5">
        <text>hydrogencarbonate + H(+) = CO2 + H2O</text>
        <dbReference type="Rhea" id="RHEA:10748"/>
        <dbReference type="ChEBI" id="CHEBI:15377"/>
        <dbReference type="ChEBI" id="CHEBI:15378"/>
        <dbReference type="ChEBI" id="CHEBI:16526"/>
        <dbReference type="ChEBI" id="CHEBI:17544"/>
        <dbReference type="EC" id="4.2.1.1"/>
    </reaction>
</comment>
<dbReference type="InterPro" id="IPR001765">
    <property type="entry name" value="Carbonic_anhydrase"/>
</dbReference>
<dbReference type="PANTHER" id="PTHR43175">
    <property type="entry name" value="CARBONIC ANHYDRASE"/>
    <property type="match status" value="1"/>
</dbReference>
<protein>
    <recommendedName>
        <fullName evidence="5">Carbonic anhydrase</fullName>
        <ecNumber evidence="5">4.2.1.1</ecNumber>
    </recommendedName>
    <alternativeName>
        <fullName evidence="5">Carbonate dehydratase</fullName>
    </alternativeName>
</protein>
<dbReference type="EMBL" id="KV426008">
    <property type="protein sequence ID" value="KZV92463.1"/>
    <property type="molecule type" value="Genomic_DNA"/>
</dbReference>
<feature type="binding site" evidence="4">
    <location>
        <position position="93"/>
    </location>
    <ligand>
        <name>Zn(2+)</name>
        <dbReference type="ChEBI" id="CHEBI:29105"/>
    </ligand>
</feature>
<dbReference type="PANTHER" id="PTHR43175:SF3">
    <property type="entry name" value="CARBON DISULFIDE HYDROLASE"/>
    <property type="match status" value="1"/>
</dbReference>
<keyword evidence="3 4" id="KW-0862">Zinc</keyword>
<dbReference type="Gene3D" id="3.40.1050.10">
    <property type="entry name" value="Carbonic anhydrase"/>
    <property type="match status" value="1"/>
</dbReference>
<gene>
    <name evidence="6" type="ORF">EXIGLDRAFT_836461</name>
</gene>
<keyword evidence="2 4" id="KW-0479">Metal-binding</keyword>
<dbReference type="GO" id="GO:0008270">
    <property type="term" value="F:zinc ion binding"/>
    <property type="evidence" value="ECO:0007669"/>
    <property type="project" value="UniProtKB-UniRule"/>
</dbReference>
<dbReference type="InParanoid" id="A0A165HU05"/>
<name>A0A165HU05_EXIGL</name>
<evidence type="ECO:0000256" key="1">
    <source>
        <dbReference type="ARBA" id="ARBA00006217"/>
    </source>
</evidence>
<sequence>MSNYPADVEVLDAESQRNVPAVPEGARVIIVTCMDCRIDVWATFRLQPRQAHVLRNAGGRVKDAFRSIILSQHFVQPTEPGSTEVWVVHHTGCGMKGTTNADFREDLTKIYPTHEACINDIDFLPIAPGMSLEDSVRADVKWLKDQPLLREGTTVKGYIYHIPRLEAVTQESSDKRGWQQFPANLNV</sequence>
<dbReference type="GO" id="GO:0004089">
    <property type="term" value="F:carbonate dehydratase activity"/>
    <property type="evidence" value="ECO:0007669"/>
    <property type="project" value="UniProtKB-UniRule"/>
</dbReference>
<accession>A0A165HU05</accession>
<evidence type="ECO:0000256" key="3">
    <source>
        <dbReference type="ARBA" id="ARBA00022833"/>
    </source>
</evidence>
<feature type="binding site" evidence="4">
    <location>
        <position position="35"/>
    </location>
    <ligand>
        <name>Zn(2+)</name>
        <dbReference type="ChEBI" id="CHEBI:29105"/>
    </ligand>
</feature>
<organism evidence="6 7">
    <name type="scientific">Exidia glandulosa HHB12029</name>
    <dbReference type="NCBI Taxonomy" id="1314781"/>
    <lineage>
        <taxon>Eukaryota</taxon>
        <taxon>Fungi</taxon>
        <taxon>Dikarya</taxon>
        <taxon>Basidiomycota</taxon>
        <taxon>Agaricomycotina</taxon>
        <taxon>Agaricomycetes</taxon>
        <taxon>Auriculariales</taxon>
        <taxon>Exidiaceae</taxon>
        <taxon>Exidia</taxon>
    </lineage>
</organism>
<evidence type="ECO:0000256" key="5">
    <source>
        <dbReference type="RuleBase" id="RU003956"/>
    </source>
</evidence>
<keyword evidence="7" id="KW-1185">Reference proteome</keyword>
<dbReference type="STRING" id="1314781.A0A165HU05"/>
<comment type="function">
    <text evidence="5">Reversible hydration of carbon dioxide.</text>
</comment>
<reference evidence="6 7" key="1">
    <citation type="journal article" date="2016" name="Mol. Biol. Evol.">
        <title>Comparative Genomics of Early-Diverging Mushroom-Forming Fungi Provides Insights into the Origins of Lignocellulose Decay Capabilities.</title>
        <authorList>
            <person name="Nagy L.G."/>
            <person name="Riley R."/>
            <person name="Tritt A."/>
            <person name="Adam C."/>
            <person name="Daum C."/>
            <person name="Floudas D."/>
            <person name="Sun H."/>
            <person name="Yadav J.S."/>
            <person name="Pangilinan J."/>
            <person name="Larsson K.H."/>
            <person name="Matsuura K."/>
            <person name="Barry K."/>
            <person name="Labutti K."/>
            <person name="Kuo R."/>
            <person name="Ohm R.A."/>
            <person name="Bhattacharya S.S."/>
            <person name="Shirouzu T."/>
            <person name="Yoshinaga Y."/>
            <person name="Martin F.M."/>
            <person name="Grigoriev I.V."/>
            <person name="Hibbett D.S."/>
        </authorList>
    </citation>
    <scope>NUCLEOTIDE SEQUENCE [LARGE SCALE GENOMIC DNA]</scope>
    <source>
        <strain evidence="6 7">HHB12029</strain>
    </source>
</reference>
<dbReference type="OrthoDB" id="10248475at2759"/>
<dbReference type="SMART" id="SM00947">
    <property type="entry name" value="Pro_CA"/>
    <property type="match status" value="1"/>
</dbReference>
<dbReference type="Proteomes" id="UP000077266">
    <property type="component" value="Unassembled WGS sequence"/>
</dbReference>
<evidence type="ECO:0000313" key="6">
    <source>
        <dbReference type="EMBL" id="KZV92463.1"/>
    </source>
</evidence>
<feature type="binding site" evidence="4">
    <location>
        <position position="33"/>
    </location>
    <ligand>
        <name>Zn(2+)</name>
        <dbReference type="ChEBI" id="CHEBI:29105"/>
    </ligand>
</feature>
<dbReference type="SUPFAM" id="SSF53056">
    <property type="entry name" value="beta-carbonic anhydrase, cab"/>
    <property type="match status" value="1"/>
</dbReference>
<dbReference type="AlphaFoldDB" id="A0A165HU05"/>
<keyword evidence="5" id="KW-0456">Lyase</keyword>
<dbReference type="CDD" id="cd03379">
    <property type="entry name" value="beta_CA_cladeD"/>
    <property type="match status" value="1"/>
</dbReference>
<proteinExistence type="inferred from homology"/>
<dbReference type="InterPro" id="IPR036874">
    <property type="entry name" value="Carbonic_anhydrase_sf"/>
</dbReference>
<comment type="similarity">
    <text evidence="1 5">Belongs to the beta-class carbonic anhydrase family.</text>
</comment>
<comment type="cofactor">
    <cofactor evidence="4">
        <name>Zn(2+)</name>
        <dbReference type="ChEBI" id="CHEBI:29105"/>
    </cofactor>
    <text evidence="4">Binds 1 zinc ion per subunit.</text>
</comment>
<evidence type="ECO:0000256" key="2">
    <source>
        <dbReference type="ARBA" id="ARBA00022723"/>
    </source>
</evidence>
<evidence type="ECO:0000313" key="7">
    <source>
        <dbReference type="Proteomes" id="UP000077266"/>
    </source>
</evidence>
<dbReference type="EC" id="4.2.1.1" evidence="5"/>